<evidence type="ECO:0000313" key="1">
    <source>
        <dbReference type="EMBL" id="ARE14552.1"/>
    </source>
</evidence>
<dbReference type="InterPro" id="IPR014985">
    <property type="entry name" value="WbqC"/>
</dbReference>
<dbReference type="Pfam" id="PF08889">
    <property type="entry name" value="WbqC"/>
    <property type="match status" value="1"/>
</dbReference>
<dbReference type="AlphaFoldDB" id="A0AAC9W9B3"/>
<proteinExistence type="predicted"/>
<gene>
    <name evidence="1" type="ORF">LLUC11_2231</name>
</gene>
<dbReference type="EMBL" id="CP015904">
    <property type="protein sequence ID" value="ARE14552.1"/>
    <property type="molecule type" value="Genomic_DNA"/>
</dbReference>
<reference evidence="1 2" key="1">
    <citation type="journal article" date="2017" name="BMC Genomics">
        <title>Comparative and functional genomics of the Lactococcus lactis taxon; insights into evolution and niche adaptation.</title>
        <authorList>
            <person name="Kelleher P."/>
            <person name="Bottacini F."/>
            <person name="Mahony J."/>
            <person name="Kilcawley K.N."/>
            <person name="van Sinderen D."/>
        </authorList>
    </citation>
    <scope>NUCLEOTIDE SEQUENCE [LARGE SCALE GENOMIC DNA]</scope>
    <source>
        <strain evidence="1 2">UC11</strain>
    </source>
</reference>
<protein>
    <submittedName>
        <fullName evidence="1">Uncharacterized protein</fullName>
    </submittedName>
</protein>
<sequence>MILDDVQFVKNDIQNRIKFRNFKNLSKYFWVTASVKKGSSRKKINDVQFFSYEKFKEEFMRNFDSTYKKSPFYPFLLNYLTGCFSEKFENISKFNNHCLMLLMEQLNIDIKWHLSSDLTQIYSVPNLSHFVRLNIRLYRTY</sequence>
<evidence type="ECO:0000313" key="2">
    <source>
        <dbReference type="Proteomes" id="UP000192067"/>
    </source>
</evidence>
<dbReference type="Proteomes" id="UP000192067">
    <property type="component" value="Chromosome"/>
</dbReference>
<name>A0AAC9W9B3_LACLL</name>
<organism evidence="1 2">
    <name type="scientific">Lactococcus lactis subsp. lactis</name>
    <name type="common">Streptococcus lactis</name>
    <dbReference type="NCBI Taxonomy" id="1360"/>
    <lineage>
        <taxon>Bacteria</taxon>
        <taxon>Bacillati</taxon>
        <taxon>Bacillota</taxon>
        <taxon>Bacilli</taxon>
        <taxon>Lactobacillales</taxon>
        <taxon>Streptococcaceae</taxon>
        <taxon>Lactococcus</taxon>
    </lineage>
</organism>
<accession>A0AAC9W9B3</accession>